<evidence type="ECO:0000313" key="2">
    <source>
        <dbReference type="EMBL" id="NOL40466.1"/>
    </source>
</evidence>
<keyword evidence="3" id="KW-1185">Reference proteome</keyword>
<protein>
    <recommendedName>
        <fullName evidence="5">Tetratricopeptide repeat protein</fullName>
    </recommendedName>
</protein>
<gene>
    <name evidence="1" type="ORF">HNR71_005341</name>
    <name evidence="2" type="ORF">HPO96_09435</name>
</gene>
<dbReference type="RefSeq" id="WP_171672968.1">
    <property type="nucleotide sequence ID" value="NZ_BAAAGT010000002.1"/>
</dbReference>
<evidence type="ECO:0000313" key="3">
    <source>
        <dbReference type="Proteomes" id="UP000534306"/>
    </source>
</evidence>
<dbReference type="EMBL" id="JACHKF010000001">
    <property type="protein sequence ID" value="MBB6569704.1"/>
    <property type="molecule type" value="Genomic_DNA"/>
</dbReference>
<proteinExistence type="predicted"/>
<organism evidence="2 3">
    <name type="scientific">Kribbella sandramycini</name>
    <dbReference type="NCBI Taxonomy" id="60450"/>
    <lineage>
        <taxon>Bacteria</taxon>
        <taxon>Bacillati</taxon>
        <taxon>Actinomycetota</taxon>
        <taxon>Actinomycetes</taxon>
        <taxon>Propionibacteriales</taxon>
        <taxon>Kribbellaceae</taxon>
        <taxon>Kribbella</taxon>
    </lineage>
</organism>
<reference evidence="2 3" key="1">
    <citation type="submission" date="2020-05" db="EMBL/GenBank/DDBJ databases">
        <title>Genome sequence of Kribbella sandramycini ATCC 39419.</title>
        <authorList>
            <person name="Maclea K.S."/>
            <person name="Fair J.L."/>
        </authorList>
    </citation>
    <scope>NUCLEOTIDE SEQUENCE [LARGE SCALE GENOMIC DNA]</scope>
    <source>
        <strain evidence="2 3">ATCC 39419</strain>
    </source>
</reference>
<dbReference type="Proteomes" id="UP000553957">
    <property type="component" value="Unassembled WGS sequence"/>
</dbReference>
<evidence type="ECO:0000313" key="1">
    <source>
        <dbReference type="EMBL" id="MBB6569704.1"/>
    </source>
</evidence>
<dbReference type="AlphaFoldDB" id="A0A7Y4KZ24"/>
<sequence>MSSSVLEVVVTDNDPTVDRAAVRAVEELALATAVRRADWLSQGYCHLALGLACRELGDHKRARQQLAEGAYILRALGVDTAVPVS</sequence>
<name>A0A7Y4KZ24_9ACTN</name>
<evidence type="ECO:0008006" key="5">
    <source>
        <dbReference type="Google" id="ProtNLM"/>
    </source>
</evidence>
<reference evidence="1 4" key="2">
    <citation type="submission" date="2020-08" db="EMBL/GenBank/DDBJ databases">
        <title>Sequencing the genomes of 1000 actinobacteria strains.</title>
        <authorList>
            <person name="Klenk H.-P."/>
        </authorList>
    </citation>
    <scope>NUCLEOTIDE SEQUENCE [LARGE SCALE GENOMIC DNA]</scope>
    <source>
        <strain evidence="1 4">DSM 15626</strain>
    </source>
</reference>
<evidence type="ECO:0000313" key="4">
    <source>
        <dbReference type="Proteomes" id="UP000553957"/>
    </source>
</evidence>
<comment type="caution">
    <text evidence="2">The sequence shown here is derived from an EMBL/GenBank/DDBJ whole genome shotgun (WGS) entry which is preliminary data.</text>
</comment>
<dbReference type="Proteomes" id="UP000534306">
    <property type="component" value="Unassembled WGS sequence"/>
</dbReference>
<accession>A0A7Y4KZ24</accession>
<dbReference type="EMBL" id="JABJRC010000002">
    <property type="protein sequence ID" value="NOL40466.1"/>
    <property type="molecule type" value="Genomic_DNA"/>
</dbReference>